<comment type="caution">
    <text evidence="1">The sequence shown here is derived from an EMBL/GenBank/DDBJ whole genome shotgun (WGS) entry which is preliminary data.</text>
</comment>
<gene>
    <name evidence="1" type="ORF">ACFQNG_04025</name>
</gene>
<dbReference type="RefSeq" id="WP_379863569.1">
    <property type="nucleotide sequence ID" value="NZ_JBHTBW010000008.1"/>
</dbReference>
<accession>A0ABW2RH55</accession>
<protein>
    <submittedName>
        <fullName evidence="1">Uncharacterized protein</fullName>
    </submittedName>
</protein>
<organism evidence="1 2">
    <name type="scientific">Laceyella putida</name>
    <dbReference type="NCBI Taxonomy" id="110101"/>
    <lineage>
        <taxon>Bacteria</taxon>
        <taxon>Bacillati</taxon>
        <taxon>Bacillota</taxon>
        <taxon>Bacilli</taxon>
        <taxon>Bacillales</taxon>
        <taxon>Thermoactinomycetaceae</taxon>
        <taxon>Laceyella</taxon>
    </lineage>
</organism>
<dbReference type="Proteomes" id="UP001596500">
    <property type="component" value="Unassembled WGS sequence"/>
</dbReference>
<proteinExistence type="predicted"/>
<evidence type="ECO:0000313" key="2">
    <source>
        <dbReference type="Proteomes" id="UP001596500"/>
    </source>
</evidence>
<reference evidence="2" key="1">
    <citation type="journal article" date="2019" name="Int. J. Syst. Evol. Microbiol.">
        <title>The Global Catalogue of Microorganisms (GCM) 10K type strain sequencing project: providing services to taxonomists for standard genome sequencing and annotation.</title>
        <authorList>
            <consortium name="The Broad Institute Genomics Platform"/>
            <consortium name="The Broad Institute Genome Sequencing Center for Infectious Disease"/>
            <person name="Wu L."/>
            <person name="Ma J."/>
        </authorList>
    </citation>
    <scope>NUCLEOTIDE SEQUENCE [LARGE SCALE GENOMIC DNA]</scope>
    <source>
        <strain evidence="2">CGMCC 1.12942</strain>
    </source>
</reference>
<evidence type="ECO:0000313" key="1">
    <source>
        <dbReference type="EMBL" id="MFC7440328.1"/>
    </source>
</evidence>
<name>A0ABW2RH55_9BACL</name>
<dbReference type="EMBL" id="JBHTBW010000008">
    <property type="protein sequence ID" value="MFC7440328.1"/>
    <property type="molecule type" value="Genomic_DNA"/>
</dbReference>
<sequence>MSHKGLVSHDHGLRVWEQLYHEYWNVGLMKEVNEEIEGMMGQMEAHIKEGCSCGDNEQDTEFFRKLKSMVQRGIQAGDISELPVVEEALQQYFLRKHSHHPCIRHLLHTRHEWGWDRIVQIKRDGEGG</sequence>
<keyword evidence="2" id="KW-1185">Reference proteome</keyword>